<evidence type="ECO:0000256" key="5">
    <source>
        <dbReference type="PROSITE-ProRule" id="PRU01248"/>
    </source>
</evidence>
<evidence type="ECO:0000259" key="7">
    <source>
        <dbReference type="PROSITE" id="PS51900"/>
    </source>
</evidence>
<dbReference type="CDD" id="cd00796">
    <property type="entry name" value="INT_Rci_Hp1_C"/>
    <property type="match status" value="1"/>
</dbReference>
<dbReference type="PANTHER" id="PTHR30349">
    <property type="entry name" value="PHAGE INTEGRASE-RELATED"/>
    <property type="match status" value="1"/>
</dbReference>
<dbReference type="AlphaFoldDB" id="A0A7C3SL09"/>
<dbReference type="SUPFAM" id="SSF56349">
    <property type="entry name" value="DNA breaking-rejoining enzymes"/>
    <property type="match status" value="1"/>
</dbReference>
<feature type="domain" description="Core-binding (CB)" evidence="7">
    <location>
        <begin position="91"/>
        <end position="172"/>
    </location>
</feature>
<name>A0A7C3SL09_9BACT</name>
<evidence type="ECO:0000256" key="4">
    <source>
        <dbReference type="ARBA" id="ARBA00023172"/>
    </source>
</evidence>
<keyword evidence="3 5" id="KW-0238">DNA-binding</keyword>
<dbReference type="GO" id="GO:0003677">
    <property type="term" value="F:DNA binding"/>
    <property type="evidence" value="ECO:0007669"/>
    <property type="project" value="UniProtKB-UniRule"/>
</dbReference>
<feature type="domain" description="Tyr recombinase" evidence="6">
    <location>
        <begin position="194"/>
        <end position="372"/>
    </location>
</feature>
<sequence length="396" mass="45379">MIRENMAAKISVKKYTGVYYTESSIKRWRERPDRCYWVNFKDAHGKLHWERCGWASEGWTPEAAQRRRYELLEEDRAGSYKPKQERKADLLTFGELLENHYLPWSRENKKRFAGDFHLYRNWLKPRLAGRTLKSIAPLDLERLKKDMRDAGKAEATVRHALGLVRQAFNKAVAWRLWQGENPCRGVAFPSPNNARQRFLSSEEASKLLEALRQRSPQVYHIAVMSLYGGLRLGEVLGITWSNVDLQNGIITILDAKNNTSRAIFITEPIRRVLEELPSGPPDELLFKARTGVPVQWLSATFSRVVRALGLNEGIIDRRERLSFHTLRHTYASWAVMAGVPLYVVGKALGHKTLVMTQRYAHLAPDSHRIVFEAVAKNHDGGKTMDATASMGTTERE</sequence>
<evidence type="ECO:0000313" key="8">
    <source>
        <dbReference type="EMBL" id="HGB14945.1"/>
    </source>
</evidence>
<dbReference type="Gene3D" id="1.10.443.10">
    <property type="entry name" value="Intergrase catalytic core"/>
    <property type="match status" value="1"/>
</dbReference>
<dbReference type="InterPro" id="IPR010998">
    <property type="entry name" value="Integrase_recombinase_N"/>
</dbReference>
<dbReference type="InterPro" id="IPR050090">
    <property type="entry name" value="Tyrosine_recombinase_XerCD"/>
</dbReference>
<keyword evidence="2" id="KW-0229">DNA integration</keyword>
<evidence type="ECO:0000256" key="1">
    <source>
        <dbReference type="ARBA" id="ARBA00008857"/>
    </source>
</evidence>
<evidence type="ECO:0000256" key="3">
    <source>
        <dbReference type="ARBA" id="ARBA00023125"/>
    </source>
</evidence>
<proteinExistence type="inferred from homology"/>
<accession>A0A7C3SL09</accession>
<dbReference type="PANTHER" id="PTHR30349:SF41">
    <property type="entry name" value="INTEGRASE_RECOMBINASE PROTEIN MJ0367-RELATED"/>
    <property type="match status" value="1"/>
</dbReference>
<dbReference type="EMBL" id="DTHB01000047">
    <property type="protein sequence ID" value="HGB14945.1"/>
    <property type="molecule type" value="Genomic_DNA"/>
</dbReference>
<dbReference type="PROSITE" id="PS51900">
    <property type="entry name" value="CB"/>
    <property type="match status" value="1"/>
</dbReference>
<protein>
    <submittedName>
        <fullName evidence="8">Site-specific integrase</fullName>
    </submittedName>
</protein>
<gene>
    <name evidence="8" type="ORF">ENV62_06905</name>
</gene>
<dbReference type="InterPro" id="IPR011010">
    <property type="entry name" value="DNA_brk_join_enz"/>
</dbReference>
<dbReference type="InterPro" id="IPR013762">
    <property type="entry name" value="Integrase-like_cat_sf"/>
</dbReference>
<dbReference type="PROSITE" id="PS51898">
    <property type="entry name" value="TYR_RECOMBINASE"/>
    <property type="match status" value="1"/>
</dbReference>
<dbReference type="GO" id="GO:0015074">
    <property type="term" value="P:DNA integration"/>
    <property type="evidence" value="ECO:0007669"/>
    <property type="project" value="UniProtKB-KW"/>
</dbReference>
<dbReference type="Pfam" id="PF00589">
    <property type="entry name" value="Phage_integrase"/>
    <property type="match status" value="1"/>
</dbReference>
<dbReference type="GO" id="GO:0006310">
    <property type="term" value="P:DNA recombination"/>
    <property type="evidence" value="ECO:0007669"/>
    <property type="project" value="UniProtKB-KW"/>
</dbReference>
<dbReference type="Gene3D" id="1.10.150.130">
    <property type="match status" value="1"/>
</dbReference>
<comment type="similarity">
    <text evidence="1">Belongs to the 'phage' integrase family.</text>
</comment>
<keyword evidence="4" id="KW-0233">DNA recombination</keyword>
<dbReference type="InterPro" id="IPR002104">
    <property type="entry name" value="Integrase_catalytic"/>
</dbReference>
<evidence type="ECO:0000259" key="6">
    <source>
        <dbReference type="PROSITE" id="PS51898"/>
    </source>
</evidence>
<dbReference type="InterPro" id="IPR044068">
    <property type="entry name" value="CB"/>
</dbReference>
<comment type="caution">
    <text evidence="8">The sequence shown here is derived from an EMBL/GenBank/DDBJ whole genome shotgun (WGS) entry which is preliminary data.</text>
</comment>
<organism evidence="8">
    <name type="scientific">Desulfobacca acetoxidans</name>
    <dbReference type="NCBI Taxonomy" id="60893"/>
    <lineage>
        <taxon>Bacteria</taxon>
        <taxon>Pseudomonadati</taxon>
        <taxon>Thermodesulfobacteriota</taxon>
        <taxon>Desulfobaccia</taxon>
        <taxon>Desulfobaccales</taxon>
        <taxon>Desulfobaccaceae</taxon>
        <taxon>Desulfobacca</taxon>
    </lineage>
</organism>
<evidence type="ECO:0000256" key="2">
    <source>
        <dbReference type="ARBA" id="ARBA00022908"/>
    </source>
</evidence>
<reference evidence="8" key="1">
    <citation type="journal article" date="2020" name="mSystems">
        <title>Genome- and Community-Level Interaction Insights into Carbon Utilization and Element Cycling Functions of Hydrothermarchaeota in Hydrothermal Sediment.</title>
        <authorList>
            <person name="Zhou Z."/>
            <person name="Liu Y."/>
            <person name="Xu W."/>
            <person name="Pan J."/>
            <person name="Luo Z.H."/>
            <person name="Li M."/>
        </authorList>
    </citation>
    <scope>NUCLEOTIDE SEQUENCE [LARGE SCALE GENOMIC DNA]</scope>
    <source>
        <strain evidence="8">SpSt-776</strain>
    </source>
</reference>